<dbReference type="AlphaFoldDB" id="A0A0G1WVY4"/>
<evidence type="ECO:0000256" key="1">
    <source>
        <dbReference type="ARBA" id="ARBA00004141"/>
    </source>
</evidence>
<evidence type="ECO:0000313" key="7">
    <source>
        <dbReference type="Proteomes" id="UP000034273"/>
    </source>
</evidence>
<sequence>MHGSDNFDTLVGAGIAIYFISQFIVHAGMNIGLLPITGTTLPLMSYGGSHLVTEYISLGLLMGLRRHGRPRVAVRDATETVSVIGDY</sequence>
<accession>A0A0G1WVY4</accession>
<dbReference type="Pfam" id="PF01098">
    <property type="entry name" value="FTSW_RODA_SPOVE"/>
    <property type="match status" value="1"/>
</dbReference>
<evidence type="ECO:0000256" key="3">
    <source>
        <dbReference type="ARBA" id="ARBA00022960"/>
    </source>
</evidence>
<dbReference type="PANTHER" id="PTHR30474">
    <property type="entry name" value="CELL CYCLE PROTEIN"/>
    <property type="match status" value="1"/>
</dbReference>
<dbReference type="GO" id="GO:0005886">
    <property type="term" value="C:plasma membrane"/>
    <property type="evidence" value="ECO:0007669"/>
    <property type="project" value="TreeGrafter"/>
</dbReference>
<reference evidence="6 7" key="1">
    <citation type="journal article" date="2015" name="Nature">
        <title>rRNA introns, odd ribosomes, and small enigmatic genomes across a large radiation of phyla.</title>
        <authorList>
            <person name="Brown C.T."/>
            <person name="Hug L.A."/>
            <person name="Thomas B.C."/>
            <person name="Sharon I."/>
            <person name="Castelle C.J."/>
            <person name="Singh A."/>
            <person name="Wilkins M.J."/>
            <person name="Williams K.H."/>
            <person name="Banfield J.F."/>
        </authorList>
    </citation>
    <scope>NUCLEOTIDE SEQUENCE [LARGE SCALE GENOMIC DNA]</scope>
</reference>
<keyword evidence="2" id="KW-0812">Transmembrane</keyword>
<protein>
    <submittedName>
        <fullName evidence="6">Bacterial cell division membrane protein</fullName>
    </submittedName>
</protein>
<dbReference type="GO" id="GO:0015648">
    <property type="term" value="F:lipid-linked peptidoglycan transporter activity"/>
    <property type="evidence" value="ECO:0007669"/>
    <property type="project" value="TreeGrafter"/>
</dbReference>
<evidence type="ECO:0000256" key="4">
    <source>
        <dbReference type="ARBA" id="ARBA00022989"/>
    </source>
</evidence>
<evidence type="ECO:0000313" key="6">
    <source>
        <dbReference type="EMBL" id="KKW22906.1"/>
    </source>
</evidence>
<evidence type="ECO:0000256" key="5">
    <source>
        <dbReference type="ARBA" id="ARBA00023136"/>
    </source>
</evidence>
<comment type="caution">
    <text evidence="6">The sequence shown here is derived from an EMBL/GenBank/DDBJ whole genome shotgun (WGS) entry which is preliminary data.</text>
</comment>
<dbReference type="EMBL" id="LCQW01000033">
    <property type="protein sequence ID" value="KKW22906.1"/>
    <property type="molecule type" value="Genomic_DNA"/>
</dbReference>
<comment type="subcellular location">
    <subcellularLocation>
        <location evidence="1">Membrane</location>
        <topology evidence="1">Multi-pass membrane protein</topology>
    </subcellularLocation>
</comment>
<gene>
    <name evidence="6" type="ORF">UY67_C0033G0004</name>
</gene>
<dbReference type="InterPro" id="IPR001182">
    <property type="entry name" value="FtsW/RodA"/>
</dbReference>
<dbReference type="Proteomes" id="UP000034273">
    <property type="component" value="Unassembled WGS sequence"/>
</dbReference>
<dbReference type="GO" id="GO:0032153">
    <property type="term" value="C:cell division site"/>
    <property type="evidence" value="ECO:0007669"/>
    <property type="project" value="TreeGrafter"/>
</dbReference>
<name>A0A0G1WVY4_9BACT</name>
<keyword evidence="4" id="KW-1133">Transmembrane helix</keyword>
<keyword evidence="6" id="KW-0131">Cell cycle</keyword>
<keyword evidence="3" id="KW-0133">Cell shape</keyword>
<proteinExistence type="predicted"/>
<evidence type="ECO:0000256" key="2">
    <source>
        <dbReference type="ARBA" id="ARBA00022692"/>
    </source>
</evidence>
<organism evidence="6 7">
    <name type="scientific">Candidatus Kaiserbacteria bacterium GW2011_GWA2_52_12</name>
    <dbReference type="NCBI Taxonomy" id="1618671"/>
    <lineage>
        <taxon>Bacteria</taxon>
        <taxon>Candidatus Kaiseribacteriota</taxon>
    </lineage>
</organism>
<keyword evidence="6" id="KW-0132">Cell division</keyword>
<dbReference type="GO" id="GO:0051301">
    <property type="term" value="P:cell division"/>
    <property type="evidence" value="ECO:0007669"/>
    <property type="project" value="UniProtKB-KW"/>
</dbReference>
<dbReference type="STRING" id="1618671.UY67_C0033G0004"/>
<dbReference type="GO" id="GO:0008360">
    <property type="term" value="P:regulation of cell shape"/>
    <property type="evidence" value="ECO:0007669"/>
    <property type="project" value="UniProtKB-KW"/>
</dbReference>
<keyword evidence="5" id="KW-0472">Membrane</keyword>